<dbReference type="EnsemblPlants" id="HORVU.MOREX.r3.7HG0672470.1">
    <property type="protein sequence ID" value="HORVU.MOREX.r3.7HG0672470.1.CDS1"/>
    <property type="gene ID" value="HORVU.MOREX.r3.7HG0672470"/>
</dbReference>
<dbReference type="GO" id="GO:0006357">
    <property type="term" value="P:regulation of transcription by RNA polymerase II"/>
    <property type="evidence" value="ECO:0000318"/>
    <property type="project" value="GO_Central"/>
</dbReference>
<organism evidence="11 12">
    <name type="scientific">Hordeum vulgare subsp. vulgare</name>
    <name type="common">Domesticated barley</name>
    <dbReference type="NCBI Taxonomy" id="112509"/>
    <lineage>
        <taxon>Eukaryota</taxon>
        <taxon>Viridiplantae</taxon>
        <taxon>Streptophyta</taxon>
        <taxon>Embryophyta</taxon>
        <taxon>Tracheophyta</taxon>
        <taxon>Spermatophyta</taxon>
        <taxon>Magnoliopsida</taxon>
        <taxon>Liliopsida</taxon>
        <taxon>Poales</taxon>
        <taxon>Poaceae</taxon>
        <taxon>BOP clade</taxon>
        <taxon>Pooideae</taxon>
        <taxon>Triticodae</taxon>
        <taxon>Triticeae</taxon>
        <taxon>Hordeinae</taxon>
        <taxon>Hordeum</taxon>
    </lineage>
</organism>
<dbReference type="GO" id="GO:0043565">
    <property type="term" value="F:sequence-specific DNA binding"/>
    <property type="evidence" value="ECO:0007669"/>
    <property type="project" value="InterPro"/>
</dbReference>
<evidence type="ECO:0000256" key="2">
    <source>
        <dbReference type="ARBA" id="ARBA00009053"/>
    </source>
</evidence>
<dbReference type="PROSITE" id="PS00685">
    <property type="entry name" value="NFYB_HAP3"/>
    <property type="match status" value="1"/>
</dbReference>
<dbReference type="InterPro" id="IPR003956">
    <property type="entry name" value="Transcrpt_fac_NFYB/HAP3_CS"/>
</dbReference>
<reference evidence="12" key="1">
    <citation type="journal article" date="2012" name="Nature">
        <title>A physical, genetic and functional sequence assembly of the barley genome.</title>
        <authorList>
            <consortium name="The International Barley Genome Sequencing Consortium"/>
            <person name="Mayer K.F."/>
            <person name="Waugh R."/>
            <person name="Brown J.W."/>
            <person name="Schulman A."/>
            <person name="Langridge P."/>
            <person name="Platzer M."/>
            <person name="Fincher G.B."/>
            <person name="Muehlbauer G.J."/>
            <person name="Sato K."/>
            <person name="Close T.J."/>
            <person name="Wise R.P."/>
            <person name="Stein N."/>
        </authorList>
    </citation>
    <scope>NUCLEOTIDE SEQUENCE [LARGE SCALE GENOMIC DNA]</scope>
    <source>
        <strain evidence="12">cv. Morex</strain>
    </source>
</reference>
<gene>
    <name evidence="11" type="primary">LOC123409818</name>
</gene>
<evidence type="ECO:0000256" key="8">
    <source>
        <dbReference type="ARBA" id="ARBA00023242"/>
    </source>
</evidence>
<evidence type="ECO:0000256" key="5">
    <source>
        <dbReference type="ARBA" id="ARBA00023125"/>
    </source>
</evidence>
<keyword evidence="8" id="KW-0539">Nucleus</keyword>
<sequence>MENFNVPNGAAAPAPTQATPVVREQDRLMPIANVIRIMRRALPAHAKISDDAKEAIQECVSEFISFVTGEANERCHMEHRKTVNAEDIVWALNRLGFDDYVLPLSVFLHRMREGEAGTGGAGAGDNRAATRAPPRAPPPALHAVPLQVLQRPMYAPPSPVQAQNHMQRPVYAPPVPVQVQNLVQRPVYAPPAPVQVQNLVQRPMSMYASPAPVQVQMQLGIYGPRAPVRGYPVTMSPVRSVVAPHVGEQCHAFGGEPVVAQQYYGYGYGEGAYGAGTSNNGGACADEESSSNGVPVPAVGTEEPEPAEEESQDKPVQSG</sequence>
<protein>
    <recommendedName>
        <fullName evidence="10">Transcription factor CBF/NF-Y/archaeal histone domain-containing protein</fullName>
    </recommendedName>
</protein>
<evidence type="ECO:0000256" key="3">
    <source>
        <dbReference type="ARBA" id="ARBA00022682"/>
    </source>
</evidence>
<evidence type="ECO:0000256" key="1">
    <source>
        <dbReference type="ARBA" id="ARBA00004123"/>
    </source>
</evidence>
<evidence type="ECO:0000313" key="12">
    <source>
        <dbReference type="Proteomes" id="UP000011116"/>
    </source>
</evidence>
<dbReference type="GO" id="GO:0000981">
    <property type="term" value="F:DNA-binding transcription factor activity, RNA polymerase II-specific"/>
    <property type="evidence" value="ECO:0000318"/>
    <property type="project" value="GO_Central"/>
</dbReference>
<dbReference type="GO" id="GO:0009738">
    <property type="term" value="P:abscisic acid-activated signaling pathway"/>
    <property type="evidence" value="ECO:0007669"/>
    <property type="project" value="UniProtKB-KW"/>
</dbReference>
<dbReference type="RefSeq" id="XP_044958626.1">
    <property type="nucleotide sequence ID" value="XM_045102691.1"/>
</dbReference>
<proteinExistence type="inferred from homology"/>
<dbReference type="PANTHER" id="PTHR11064">
    <property type="entry name" value="CCAAT-BINDING TRANSCRIPTION FACTOR-RELATED"/>
    <property type="match status" value="1"/>
</dbReference>
<dbReference type="ExpressionAtlas" id="A0A287W9B1">
    <property type="expression patterns" value="baseline and differential"/>
</dbReference>
<keyword evidence="6" id="KW-0010">Activator</keyword>
<feature type="domain" description="Transcription factor CBF/NF-Y/archaeal histone" evidence="10">
    <location>
        <begin position="29"/>
        <end position="92"/>
    </location>
</feature>
<dbReference type="InterPro" id="IPR003958">
    <property type="entry name" value="CBFA_NFYB_domain"/>
</dbReference>
<feature type="compositionally biased region" description="Acidic residues" evidence="9">
    <location>
        <begin position="302"/>
        <end position="311"/>
    </location>
</feature>
<dbReference type="InterPro" id="IPR009072">
    <property type="entry name" value="Histone-fold"/>
</dbReference>
<evidence type="ECO:0000256" key="6">
    <source>
        <dbReference type="ARBA" id="ARBA00023159"/>
    </source>
</evidence>
<dbReference type="Proteomes" id="UP000011116">
    <property type="component" value="Chromosome 7H"/>
</dbReference>
<feature type="region of interest" description="Disordered" evidence="9">
    <location>
        <begin position="278"/>
        <end position="319"/>
    </location>
</feature>
<dbReference type="GeneID" id="123409818"/>
<reference evidence="11" key="3">
    <citation type="submission" date="2022-01" db="UniProtKB">
        <authorList>
            <consortium name="EnsemblPlants"/>
        </authorList>
    </citation>
    <scope>IDENTIFICATION</scope>
    <source>
        <strain evidence="11">subsp. vulgare</strain>
    </source>
</reference>
<comment type="subcellular location">
    <subcellularLocation>
        <location evidence="1">Nucleus</location>
    </subcellularLocation>
</comment>
<evidence type="ECO:0000259" key="10">
    <source>
        <dbReference type="Pfam" id="PF00808"/>
    </source>
</evidence>
<dbReference type="KEGG" id="hvg:123409818"/>
<feature type="compositionally biased region" description="Low complexity" evidence="9">
    <location>
        <begin position="124"/>
        <end position="133"/>
    </location>
</feature>
<dbReference type="SUPFAM" id="SSF47113">
    <property type="entry name" value="Histone-fold"/>
    <property type="match status" value="1"/>
</dbReference>
<dbReference type="OrthoDB" id="601405at2759"/>
<dbReference type="GO" id="GO:0016602">
    <property type="term" value="C:CCAAT-binding factor complex"/>
    <property type="evidence" value="ECO:0000318"/>
    <property type="project" value="GO_Central"/>
</dbReference>
<dbReference type="PRINTS" id="PR00615">
    <property type="entry name" value="CCAATSUBUNTA"/>
</dbReference>
<reference evidence="11" key="2">
    <citation type="submission" date="2020-10" db="EMBL/GenBank/DDBJ databases">
        <authorList>
            <person name="Scholz U."/>
            <person name="Mascher M."/>
            <person name="Fiebig A."/>
        </authorList>
    </citation>
    <scope>NUCLEOTIDE SEQUENCE [LARGE SCALE GENOMIC DNA]</scope>
    <source>
        <strain evidence="11">cv. Morex</strain>
    </source>
</reference>
<dbReference type="InterPro" id="IPR027113">
    <property type="entry name" value="Transc_fact_NFYB/HAP3"/>
</dbReference>
<evidence type="ECO:0000256" key="7">
    <source>
        <dbReference type="ARBA" id="ARBA00023163"/>
    </source>
</evidence>
<dbReference type="Gramene" id="HORVU.MOREX.r2.7HG0558070.1">
    <property type="protein sequence ID" value="HORVU.MOREX.r2.7HG0558070.1.CDS.1"/>
    <property type="gene ID" value="HORVU.MOREX.r2.7HG0558070"/>
</dbReference>
<accession>A0A287W9B1</accession>
<dbReference type="Gene3D" id="1.10.20.10">
    <property type="entry name" value="Histone, subunit A"/>
    <property type="match status" value="1"/>
</dbReference>
<keyword evidence="5" id="KW-0238">DNA-binding</keyword>
<keyword evidence="7" id="KW-0804">Transcription</keyword>
<dbReference type="GO" id="GO:0046982">
    <property type="term" value="F:protein heterodimerization activity"/>
    <property type="evidence" value="ECO:0007669"/>
    <property type="project" value="InterPro"/>
</dbReference>
<keyword evidence="3" id="KW-0938">Abscisic acid signaling pathway</keyword>
<dbReference type="STRING" id="112509.A0A287W9B1"/>
<keyword evidence="12" id="KW-1185">Reference proteome</keyword>
<dbReference type="SMR" id="A0A287W9B1"/>
<comment type="similarity">
    <text evidence="2">Belongs to the NFYB/HAP3 subunit family.</text>
</comment>
<dbReference type="InParanoid" id="A0A287W9B1"/>
<dbReference type="PANTHER" id="PTHR11064:SF164">
    <property type="entry name" value="HAP3 SUBUNIT OF HAP COMPLEX"/>
    <property type="match status" value="1"/>
</dbReference>
<keyword evidence="4" id="KW-0805">Transcription regulation</keyword>
<dbReference type="Pfam" id="PF00808">
    <property type="entry name" value="CBFD_NFYB_HMF"/>
    <property type="match status" value="1"/>
</dbReference>
<evidence type="ECO:0000313" key="11">
    <source>
        <dbReference type="EnsemblPlants" id="HORVU.MOREX.r3.7HG0672470.1.CDS1"/>
    </source>
</evidence>
<evidence type="ECO:0000256" key="4">
    <source>
        <dbReference type="ARBA" id="ARBA00023015"/>
    </source>
</evidence>
<dbReference type="Gramene" id="HORVU.MOREX.r3.7HG0672470.1">
    <property type="protein sequence ID" value="HORVU.MOREX.r3.7HG0672470.1.CDS1"/>
    <property type="gene ID" value="HORVU.MOREX.r3.7HG0672470"/>
</dbReference>
<dbReference type="AlphaFoldDB" id="A0A287W9B1"/>
<dbReference type="FunFam" id="1.10.20.10:FF:000049">
    <property type="entry name" value="Nuclear transcription factor Y subunit B-6"/>
    <property type="match status" value="1"/>
</dbReference>
<evidence type="ECO:0000256" key="9">
    <source>
        <dbReference type="SAM" id="MobiDB-lite"/>
    </source>
</evidence>
<feature type="region of interest" description="Disordered" evidence="9">
    <location>
        <begin position="116"/>
        <end position="139"/>
    </location>
</feature>
<dbReference type="CDD" id="cd22907">
    <property type="entry name" value="HFD_NFYB"/>
    <property type="match status" value="1"/>
</dbReference>
<name>A0A287W9B1_HORVV</name>
<dbReference type="GO" id="GO:0001228">
    <property type="term" value="F:DNA-binding transcription activator activity, RNA polymerase II-specific"/>
    <property type="evidence" value="ECO:0007669"/>
    <property type="project" value="InterPro"/>
</dbReference>